<evidence type="ECO:0000256" key="6">
    <source>
        <dbReference type="SAM" id="MobiDB-lite"/>
    </source>
</evidence>
<feature type="region of interest" description="Disordered" evidence="6">
    <location>
        <begin position="703"/>
        <end position="754"/>
    </location>
</feature>
<feature type="compositionally biased region" description="Acidic residues" evidence="6">
    <location>
        <begin position="738"/>
        <end position="747"/>
    </location>
</feature>
<evidence type="ECO:0000259" key="7">
    <source>
        <dbReference type="PROSITE" id="PS50039"/>
    </source>
</evidence>
<keyword evidence="3" id="KW-0804">Transcription</keyword>
<dbReference type="GO" id="GO:0005634">
    <property type="term" value="C:nucleus"/>
    <property type="evidence" value="ECO:0007669"/>
    <property type="project" value="UniProtKB-SubCell"/>
</dbReference>
<evidence type="ECO:0000256" key="1">
    <source>
        <dbReference type="ARBA" id="ARBA00023015"/>
    </source>
</evidence>
<dbReference type="AlphaFoldDB" id="A0A8B7PH00"/>
<keyword evidence="4 5" id="KW-0539">Nucleus</keyword>
<dbReference type="PRINTS" id="PR00053">
    <property type="entry name" value="FORKHEAD"/>
</dbReference>
<dbReference type="InterPro" id="IPR001766">
    <property type="entry name" value="Fork_head_dom"/>
</dbReference>
<dbReference type="InterPro" id="IPR045912">
    <property type="entry name" value="FOXJ2/3-like"/>
</dbReference>
<dbReference type="KEGG" id="hazt:108680301"/>
<evidence type="ECO:0000313" key="9">
    <source>
        <dbReference type="RefSeq" id="XP_018024591.1"/>
    </source>
</evidence>
<name>A0A8B7PH00_HYAAZ</name>
<dbReference type="RefSeq" id="XP_018024591.1">
    <property type="nucleotide sequence ID" value="XM_018169102.2"/>
</dbReference>
<organism evidence="8 9">
    <name type="scientific">Hyalella azteca</name>
    <name type="common">Amphipod</name>
    <dbReference type="NCBI Taxonomy" id="294128"/>
    <lineage>
        <taxon>Eukaryota</taxon>
        <taxon>Metazoa</taxon>
        <taxon>Ecdysozoa</taxon>
        <taxon>Arthropoda</taxon>
        <taxon>Crustacea</taxon>
        <taxon>Multicrustacea</taxon>
        <taxon>Malacostraca</taxon>
        <taxon>Eumalacostraca</taxon>
        <taxon>Peracarida</taxon>
        <taxon>Amphipoda</taxon>
        <taxon>Senticaudata</taxon>
        <taxon>Talitrida</taxon>
        <taxon>Talitroidea</taxon>
        <taxon>Hyalellidae</taxon>
        <taxon>Hyalella</taxon>
    </lineage>
</organism>
<dbReference type="Pfam" id="PF00250">
    <property type="entry name" value="Forkhead"/>
    <property type="match status" value="1"/>
</dbReference>
<evidence type="ECO:0000256" key="5">
    <source>
        <dbReference type="PROSITE-ProRule" id="PRU00089"/>
    </source>
</evidence>
<comment type="subcellular location">
    <subcellularLocation>
        <location evidence="5">Nucleus</location>
    </subcellularLocation>
</comment>
<feature type="region of interest" description="Disordered" evidence="6">
    <location>
        <begin position="547"/>
        <end position="581"/>
    </location>
</feature>
<keyword evidence="8" id="KW-1185">Reference proteome</keyword>
<feature type="domain" description="Fork-head" evidence="7">
    <location>
        <begin position="89"/>
        <end position="180"/>
    </location>
</feature>
<dbReference type="SUPFAM" id="SSF46785">
    <property type="entry name" value="Winged helix' DNA-binding domain"/>
    <property type="match status" value="1"/>
</dbReference>
<dbReference type="GO" id="GO:0000978">
    <property type="term" value="F:RNA polymerase II cis-regulatory region sequence-specific DNA binding"/>
    <property type="evidence" value="ECO:0007669"/>
    <property type="project" value="TreeGrafter"/>
</dbReference>
<dbReference type="PANTHER" id="PTHR46078:SF2">
    <property type="entry name" value="FORK-HEAD DOMAIN-CONTAINING PROTEIN"/>
    <property type="match status" value="1"/>
</dbReference>
<evidence type="ECO:0000256" key="2">
    <source>
        <dbReference type="ARBA" id="ARBA00023125"/>
    </source>
</evidence>
<protein>
    <submittedName>
        <fullName evidence="9">Uncharacterized protein LOC108680301</fullName>
    </submittedName>
</protein>
<feature type="compositionally biased region" description="Basic and acidic residues" evidence="6">
    <location>
        <begin position="569"/>
        <end position="581"/>
    </location>
</feature>
<gene>
    <name evidence="9" type="primary">LOC108680301</name>
</gene>
<feature type="compositionally biased region" description="Polar residues" evidence="6">
    <location>
        <begin position="547"/>
        <end position="560"/>
    </location>
</feature>
<dbReference type="SMART" id="SM00339">
    <property type="entry name" value="FH"/>
    <property type="match status" value="1"/>
</dbReference>
<dbReference type="GO" id="GO:0000981">
    <property type="term" value="F:DNA-binding transcription factor activity, RNA polymerase II-specific"/>
    <property type="evidence" value="ECO:0007669"/>
    <property type="project" value="TreeGrafter"/>
</dbReference>
<dbReference type="PANTHER" id="PTHR46078">
    <property type="entry name" value="FORKHEAD BOX PROTEIN J2 FAMILY MEMBER"/>
    <property type="match status" value="1"/>
</dbReference>
<dbReference type="OrthoDB" id="10029558at2759"/>
<feature type="region of interest" description="Disordered" evidence="6">
    <location>
        <begin position="30"/>
        <end position="89"/>
    </location>
</feature>
<dbReference type="Proteomes" id="UP000694843">
    <property type="component" value="Unplaced"/>
</dbReference>
<proteinExistence type="predicted"/>
<dbReference type="GeneID" id="108680301"/>
<feature type="DNA-binding region" description="Fork-head" evidence="5">
    <location>
        <begin position="89"/>
        <end position="180"/>
    </location>
</feature>
<evidence type="ECO:0000256" key="3">
    <source>
        <dbReference type="ARBA" id="ARBA00023163"/>
    </source>
</evidence>
<dbReference type="CDD" id="cd20024">
    <property type="entry name" value="FH_FOXJ2-like"/>
    <property type="match status" value="1"/>
</dbReference>
<evidence type="ECO:0000313" key="8">
    <source>
        <dbReference type="Proteomes" id="UP000694843"/>
    </source>
</evidence>
<reference evidence="9" key="1">
    <citation type="submission" date="2025-08" db="UniProtKB">
        <authorList>
            <consortium name="RefSeq"/>
        </authorList>
    </citation>
    <scope>IDENTIFICATION</scope>
    <source>
        <tissue evidence="9">Whole organism</tissue>
    </source>
</reference>
<dbReference type="InterPro" id="IPR036388">
    <property type="entry name" value="WH-like_DNA-bd_sf"/>
</dbReference>
<dbReference type="Gene3D" id="1.10.10.10">
    <property type="entry name" value="Winged helix-like DNA-binding domain superfamily/Winged helix DNA-binding domain"/>
    <property type="match status" value="1"/>
</dbReference>
<dbReference type="InterPro" id="IPR036390">
    <property type="entry name" value="WH_DNA-bd_sf"/>
</dbReference>
<dbReference type="PROSITE" id="PS00658">
    <property type="entry name" value="FORK_HEAD_2"/>
    <property type="match status" value="1"/>
</dbReference>
<dbReference type="InterPro" id="IPR030456">
    <property type="entry name" value="TF_fork_head_CS_2"/>
</dbReference>
<evidence type="ECO:0000256" key="4">
    <source>
        <dbReference type="ARBA" id="ARBA00023242"/>
    </source>
</evidence>
<dbReference type="FunFam" id="1.10.10.10:FF:000135">
    <property type="entry name" value="forkhead box protein G1"/>
    <property type="match status" value="1"/>
</dbReference>
<keyword evidence="2 5" id="KW-0238">DNA-binding</keyword>
<feature type="compositionally biased region" description="Basic and acidic residues" evidence="6">
    <location>
        <begin position="48"/>
        <end position="59"/>
    </location>
</feature>
<keyword evidence="1" id="KW-0805">Transcription regulation</keyword>
<sequence length="754" mass="83261">MSELNRSLTEMEWLPRLNARRAITEAAGSWLDGSSCSSSQCLEPLEPSGKEVDKDRADEFIQPAKSYPPELASQAPDSSTPPSPPHNRKPAYSYATLVTFAIKSSEKKKMTLADIYTWITDNFPYYRVATTGWKNSVRHNLSLNKCFRKVARTKDDPGKGSYWALDPDYPPEDSFTKKKKTPVQRYHPFHTPINSTDRLGPLRCLSFPSSPASVSGRTSTPLNSVSPNAAALVVASPGNPATPPQPLKHGASDYYFVEQTTSLHSSPNSQNNTNYIEGANNETVGPRRMMDCIDQNSTSLTEHCTPEISISYDSSRARINGDYENCAIPCSSIQLLENRTTLLKANTDSLSNESLNLIYNSQQLEVSGASLPPLSPVASTQQPITSNSQFTQGEMLQHQFESGLYNGHAYQQFQQQQVELLYKQPFSQEQTQNETFEHHSQQPPDHLQWHILDQQDQFKETGFAQHLNSDTAMVVSGSEIQFKNSALENISLNDFQLLNDLNPELLNKYADLYHGQTSSDSLGTEESLLAVPPSVVFNPSPRSSISNVIKSTSCNTSASDKISPLPTELSHDRCGFKPPSDDIHNFNQVYERSSATPDRSSPNLRGIDQFQNSESRLIQSSLANGPRVTTSNASCSNSVTSNTSLFSSIVTSAQIKSELDPDDCENEILSTIGHSSGGTVTIVKRKPQPATNLPEPLARLLSPLTPPREDEWTCDDPTKSGLKLSPDSSHLPACFPPSDDEEITDDFNWDKLID</sequence>
<dbReference type="PROSITE" id="PS50039">
    <property type="entry name" value="FORK_HEAD_3"/>
    <property type="match status" value="1"/>
</dbReference>
<accession>A0A8B7PH00</accession>